<gene>
    <name evidence="2" type="ORF">NCTC10571_02239</name>
</gene>
<dbReference type="EMBL" id="UGPP01000001">
    <property type="protein sequence ID" value="STY72049.1"/>
    <property type="molecule type" value="Genomic_DNA"/>
</dbReference>
<organism evidence="2 3">
    <name type="scientific">Megamonas hypermegale</name>
    <dbReference type="NCBI Taxonomy" id="158847"/>
    <lineage>
        <taxon>Bacteria</taxon>
        <taxon>Bacillati</taxon>
        <taxon>Bacillota</taxon>
        <taxon>Negativicutes</taxon>
        <taxon>Selenomonadales</taxon>
        <taxon>Selenomonadaceae</taxon>
        <taxon>Megamonas</taxon>
    </lineage>
</organism>
<keyword evidence="1" id="KW-0732">Signal</keyword>
<feature type="signal peptide" evidence="1">
    <location>
        <begin position="1"/>
        <end position="28"/>
    </location>
</feature>
<accession>A0A378NWK7</accession>
<dbReference type="AlphaFoldDB" id="A0A378NWK7"/>
<evidence type="ECO:0000313" key="2">
    <source>
        <dbReference type="EMBL" id="STY72049.1"/>
    </source>
</evidence>
<proteinExistence type="predicted"/>
<sequence length="198" mass="22112">MMLKRMFLTFMSIFTLLAVAAMPGTSFAADGYLYTSERFGYSIKCPEKPLAVINLSILSPQEQGDVLIFETDGHNPTKYWVVSPNAFSNDTFPDLDNLTDEARQDLFTRLAIERGYEAISLVPIQGHNAIYAVTAKTIQIDTDKDGQVDKTIEQAGQNIETYFKGAKSNYCIVLSSKSALTEDDINNYQYGLLSFNDK</sequence>
<reference evidence="2 3" key="1">
    <citation type="submission" date="2018-06" db="EMBL/GenBank/DDBJ databases">
        <authorList>
            <consortium name="Pathogen Informatics"/>
            <person name="Doyle S."/>
        </authorList>
    </citation>
    <scope>NUCLEOTIDE SEQUENCE [LARGE SCALE GENOMIC DNA]</scope>
    <source>
        <strain evidence="2 3">NCTC10571</strain>
    </source>
</reference>
<protein>
    <submittedName>
        <fullName evidence="2">Uncharacterized protein</fullName>
    </submittedName>
</protein>
<evidence type="ECO:0000313" key="3">
    <source>
        <dbReference type="Proteomes" id="UP000255234"/>
    </source>
</evidence>
<name>A0A378NWK7_9FIRM</name>
<dbReference type="RefSeq" id="WP_115152135.1">
    <property type="nucleotide sequence ID" value="NZ_UGPP01000001.1"/>
</dbReference>
<feature type="chain" id="PRO_5016722522" evidence="1">
    <location>
        <begin position="29"/>
        <end position="198"/>
    </location>
</feature>
<evidence type="ECO:0000256" key="1">
    <source>
        <dbReference type="SAM" id="SignalP"/>
    </source>
</evidence>
<dbReference type="Proteomes" id="UP000255234">
    <property type="component" value="Unassembled WGS sequence"/>
</dbReference>